<dbReference type="AlphaFoldDB" id="A0A8J3ZJ64"/>
<proteinExistence type="predicted"/>
<protein>
    <submittedName>
        <fullName evidence="1">Uncharacterized protein</fullName>
    </submittedName>
</protein>
<gene>
    <name evidence="1" type="ORF">Vau01_100120</name>
</gene>
<name>A0A8J3ZJ64_9ACTN</name>
<comment type="caution">
    <text evidence="1">The sequence shown here is derived from an EMBL/GenBank/DDBJ whole genome shotgun (WGS) entry which is preliminary data.</text>
</comment>
<evidence type="ECO:0000313" key="1">
    <source>
        <dbReference type="EMBL" id="GIJ62496.1"/>
    </source>
</evidence>
<sequence length="68" mass="7490">MIATMARRASDRLLTLVVPRLDEPARAVDCQTEQRCFGNNLRRRTCCLHSNGSVTCTAWGGGCNNCCD</sequence>
<dbReference type="Proteomes" id="UP000612585">
    <property type="component" value="Unassembled WGS sequence"/>
</dbReference>
<dbReference type="EMBL" id="BOPG01000078">
    <property type="protein sequence ID" value="GIJ62496.1"/>
    <property type="molecule type" value="Genomic_DNA"/>
</dbReference>
<organism evidence="1 2">
    <name type="scientific">Virgisporangium aurantiacum</name>
    <dbReference type="NCBI Taxonomy" id="175570"/>
    <lineage>
        <taxon>Bacteria</taxon>
        <taxon>Bacillati</taxon>
        <taxon>Actinomycetota</taxon>
        <taxon>Actinomycetes</taxon>
        <taxon>Micromonosporales</taxon>
        <taxon>Micromonosporaceae</taxon>
        <taxon>Virgisporangium</taxon>
    </lineage>
</organism>
<accession>A0A8J3ZJ64</accession>
<keyword evidence="2" id="KW-1185">Reference proteome</keyword>
<evidence type="ECO:0000313" key="2">
    <source>
        <dbReference type="Proteomes" id="UP000612585"/>
    </source>
</evidence>
<reference evidence="1" key="1">
    <citation type="submission" date="2021-01" db="EMBL/GenBank/DDBJ databases">
        <title>Whole genome shotgun sequence of Virgisporangium aurantiacum NBRC 16421.</title>
        <authorList>
            <person name="Komaki H."/>
            <person name="Tamura T."/>
        </authorList>
    </citation>
    <scope>NUCLEOTIDE SEQUENCE</scope>
    <source>
        <strain evidence="1">NBRC 16421</strain>
    </source>
</reference>